<evidence type="ECO:0000256" key="1">
    <source>
        <dbReference type="SAM" id="SignalP"/>
    </source>
</evidence>
<dbReference type="Pfam" id="PF18961">
    <property type="entry name" value="DUF5703_N"/>
    <property type="match status" value="1"/>
</dbReference>
<proteinExistence type="predicted"/>
<dbReference type="STRING" id="288992.SAMN04488522_105434"/>
<name>A0A1M5JNM4_9SPHI</name>
<evidence type="ECO:0000259" key="3">
    <source>
        <dbReference type="Pfam" id="PF22124"/>
    </source>
</evidence>
<gene>
    <name evidence="4" type="ORF">SAMN04488522_105434</name>
</gene>
<accession>A0A1M5JNM4</accession>
<dbReference type="GO" id="GO:0005975">
    <property type="term" value="P:carbohydrate metabolic process"/>
    <property type="evidence" value="ECO:0007669"/>
    <property type="project" value="InterPro"/>
</dbReference>
<dbReference type="Gene3D" id="1.50.10.10">
    <property type="match status" value="1"/>
</dbReference>
<dbReference type="InterPro" id="IPR043757">
    <property type="entry name" value="DUF5703_N"/>
</dbReference>
<dbReference type="PANTHER" id="PTHR31084">
    <property type="entry name" value="ALPHA-L-FUCOSIDASE 2"/>
    <property type="match status" value="1"/>
</dbReference>
<keyword evidence="5" id="KW-1185">Reference proteome</keyword>
<dbReference type="RefSeq" id="WP_073235145.1">
    <property type="nucleotide sequence ID" value="NZ_FQUQ01000005.1"/>
</dbReference>
<protein>
    <submittedName>
        <fullName evidence="4">Uncharacterized protein</fullName>
    </submittedName>
</protein>
<organism evidence="4 5">
    <name type="scientific">Pedobacter caeni</name>
    <dbReference type="NCBI Taxonomy" id="288992"/>
    <lineage>
        <taxon>Bacteria</taxon>
        <taxon>Pseudomonadati</taxon>
        <taxon>Bacteroidota</taxon>
        <taxon>Sphingobacteriia</taxon>
        <taxon>Sphingobacteriales</taxon>
        <taxon>Sphingobacteriaceae</taxon>
        <taxon>Pedobacter</taxon>
    </lineage>
</organism>
<keyword evidence="1" id="KW-0732">Signal</keyword>
<feature type="domain" description="Glycosyl hydrolase family 95 catalytic" evidence="3">
    <location>
        <begin position="390"/>
        <end position="517"/>
    </location>
</feature>
<dbReference type="Gene3D" id="2.70.98.50">
    <property type="entry name" value="putative glycoside hydrolase family protein from bacillus halodurans"/>
    <property type="match status" value="1"/>
</dbReference>
<evidence type="ECO:0000259" key="2">
    <source>
        <dbReference type="Pfam" id="PF18961"/>
    </source>
</evidence>
<dbReference type="Proteomes" id="UP000184287">
    <property type="component" value="Unassembled WGS sequence"/>
</dbReference>
<evidence type="ECO:0000313" key="5">
    <source>
        <dbReference type="Proteomes" id="UP000184287"/>
    </source>
</evidence>
<dbReference type="InterPro" id="IPR012341">
    <property type="entry name" value="6hp_glycosidase-like_sf"/>
</dbReference>
<dbReference type="OrthoDB" id="101302at2"/>
<dbReference type="InterPro" id="IPR008928">
    <property type="entry name" value="6-hairpin_glycosidase_sf"/>
</dbReference>
<dbReference type="AlphaFoldDB" id="A0A1M5JNM4"/>
<feature type="signal peptide" evidence="1">
    <location>
        <begin position="1"/>
        <end position="23"/>
    </location>
</feature>
<reference evidence="5" key="1">
    <citation type="submission" date="2016-11" db="EMBL/GenBank/DDBJ databases">
        <authorList>
            <person name="Varghese N."/>
            <person name="Submissions S."/>
        </authorList>
    </citation>
    <scope>NUCLEOTIDE SEQUENCE [LARGE SCALE GENOMIC DNA]</scope>
    <source>
        <strain evidence="5">DSM 16990</strain>
    </source>
</reference>
<dbReference type="GO" id="GO:0004560">
    <property type="term" value="F:alpha-L-fucosidase activity"/>
    <property type="evidence" value="ECO:0007669"/>
    <property type="project" value="TreeGrafter"/>
</dbReference>
<dbReference type="Pfam" id="PF22124">
    <property type="entry name" value="Glyco_hydro_95_cat"/>
    <property type="match status" value="1"/>
</dbReference>
<dbReference type="PANTHER" id="PTHR31084:SF0">
    <property type="entry name" value="ALPHA-L-FUCOSIDASE 2"/>
    <property type="match status" value="1"/>
</dbReference>
<feature type="chain" id="PRO_5012251625" evidence="1">
    <location>
        <begin position="24"/>
        <end position="756"/>
    </location>
</feature>
<sequence length="756" mass="86898">MKNNKELFLLLLLLLNFCQLSKAQQIRDYNVVWTSPSVNEAGNMPLGNGSLGSNIWTEKNGDLVLYLSRNDAHSELQRLLKLGRIRISFSSGAFSNDVGFRQELDLSTGSILIRGGKKGAQIALKIFISADAPVMYISGSSEQPIKIKVTLENWRRKKHQLNLEELASTWVYREGAPAGVDTWESADQVMNRKNAVVWYHRNAYSCVPVHIDQQGLQDAADVIKDPLKNNTFGGYIAGEGLVSVADTVLQSAVASKKIDIRLAGYTARTETVQEWNKGISSVIRQALPTEKAFRQTGKWWTEFWNRSWIYVKNANPVYSETYVLSKYQLACQMRNEFPARFQGGIFNVDPKYAYYATDVREKNYSADYRFYGVNYWWQNLRFLYQPQFAQGNPDLMNAFFNFFMDRIPVFEARAKRYYNASGIYLQECTTTFGLPGMGDFGFGAKEYSEEYTKDIWQQALEMSVMMLDYYHYTQDQKFLKEKALVWSRKALSFFQTRFKKGLDGKIRIEPSHGLETYWTDVVNDMPSVAGLHYVIGELLALPAELTTREDRANWKEMLASLPELPRKKDADGNQVVDNAQFYKDKRTNYEAPDLYCLYPFRIYGFNKPNKEEVERAFYKMPNPGRVCWYQTGIFAARLGLADEAAKDIAARSTAHLKGFRFKGYMDSPHDWKPDYDGVGNMMNTMQEMLMHCEGDSIYLFPAWPAQWEVSFKLHAYKNTTVEGVYKDGQLQNLKVFPESRRKDVKVMLNKQGAGLH</sequence>
<dbReference type="SUPFAM" id="SSF48208">
    <property type="entry name" value="Six-hairpin glycosidases"/>
    <property type="match status" value="1"/>
</dbReference>
<evidence type="ECO:0000313" key="4">
    <source>
        <dbReference type="EMBL" id="SHG41880.1"/>
    </source>
</evidence>
<dbReference type="InterPro" id="IPR054363">
    <property type="entry name" value="GH95_cat"/>
</dbReference>
<feature type="domain" description="DUF5703" evidence="2">
    <location>
        <begin position="32"/>
        <end position="309"/>
    </location>
</feature>
<dbReference type="EMBL" id="FQUQ01000005">
    <property type="protein sequence ID" value="SHG41880.1"/>
    <property type="molecule type" value="Genomic_DNA"/>
</dbReference>